<organism evidence="1 2">
    <name type="scientific">Thelephora ganbajun</name>
    <name type="common">Ganba fungus</name>
    <dbReference type="NCBI Taxonomy" id="370292"/>
    <lineage>
        <taxon>Eukaryota</taxon>
        <taxon>Fungi</taxon>
        <taxon>Dikarya</taxon>
        <taxon>Basidiomycota</taxon>
        <taxon>Agaricomycotina</taxon>
        <taxon>Agaricomycetes</taxon>
        <taxon>Thelephorales</taxon>
        <taxon>Thelephoraceae</taxon>
        <taxon>Thelephora</taxon>
    </lineage>
</organism>
<dbReference type="EMBL" id="MU118361">
    <property type="protein sequence ID" value="KAF9642771.1"/>
    <property type="molecule type" value="Genomic_DNA"/>
</dbReference>
<gene>
    <name evidence="1" type="ORF">BDM02DRAFT_3077694</name>
</gene>
<proteinExistence type="predicted"/>
<evidence type="ECO:0000313" key="1">
    <source>
        <dbReference type="EMBL" id="KAF9642771.1"/>
    </source>
</evidence>
<protein>
    <submittedName>
        <fullName evidence="1">Carbonic anhydrase</fullName>
    </submittedName>
</protein>
<feature type="non-terminal residue" evidence="1">
    <location>
        <position position="1"/>
    </location>
</feature>
<evidence type="ECO:0000313" key="2">
    <source>
        <dbReference type="Proteomes" id="UP000886501"/>
    </source>
</evidence>
<reference evidence="1" key="1">
    <citation type="submission" date="2019-10" db="EMBL/GenBank/DDBJ databases">
        <authorList>
            <consortium name="DOE Joint Genome Institute"/>
            <person name="Kuo A."/>
            <person name="Miyauchi S."/>
            <person name="Kiss E."/>
            <person name="Drula E."/>
            <person name="Kohler A."/>
            <person name="Sanchez-Garcia M."/>
            <person name="Andreopoulos B."/>
            <person name="Barry K.W."/>
            <person name="Bonito G."/>
            <person name="Buee M."/>
            <person name="Carver A."/>
            <person name="Chen C."/>
            <person name="Cichocki N."/>
            <person name="Clum A."/>
            <person name="Culley D."/>
            <person name="Crous P.W."/>
            <person name="Fauchery L."/>
            <person name="Girlanda M."/>
            <person name="Hayes R."/>
            <person name="Keri Z."/>
            <person name="Labutti K."/>
            <person name="Lipzen A."/>
            <person name="Lombard V."/>
            <person name="Magnuson J."/>
            <person name="Maillard F."/>
            <person name="Morin E."/>
            <person name="Murat C."/>
            <person name="Nolan M."/>
            <person name="Ohm R."/>
            <person name="Pangilinan J."/>
            <person name="Pereira M."/>
            <person name="Perotto S."/>
            <person name="Peter M."/>
            <person name="Riley R."/>
            <person name="Sitrit Y."/>
            <person name="Stielow B."/>
            <person name="Szollosi G."/>
            <person name="Zifcakova L."/>
            <person name="Stursova M."/>
            <person name="Spatafora J.W."/>
            <person name="Tedersoo L."/>
            <person name="Vaario L.-M."/>
            <person name="Yamada A."/>
            <person name="Yan M."/>
            <person name="Wang P."/>
            <person name="Xu J."/>
            <person name="Bruns T."/>
            <person name="Baldrian P."/>
            <person name="Vilgalys R."/>
            <person name="Henrissat B."/>
            <person name="Grigoriev I.V."/>
            <person name="Hibbett D."/>
            <person name="Nagy L.G."/>
            <person name="Martin F.M."/>
        </authorList>
    </citation>
    <scope>NUCLEOTIDE SEQUENCE</scope>
    <source>
        <strain evidence="1">P2</strain>
    </source>
</reference>
<keyword evidence="2" id="KW-1185">Reference proteome</keyword>
<comment type="caution">
    <text evidence="1">The sequence shown here is derived from an EMBL/GenBank/DDBJ whole genome shotgun (WGS) entry which is preliminary data.</text>
</comment>
<reference evidence="1" key="2">
    <citation type="journal article" date="2020" name="Nat. Commun.">
        <title>Large-scale genome sequencing of mycorrhizal fungi provides insights into the early evolution of symbiotic traits.</title>
        <authorList>
            <person name="Miyauchi S."/>
            <person name="Kiss E."/>
            <person name="Kuo A."/>
            <person name="Drula E."/>
            <person name="Kohler A."/>
            <person name="Sanchez-Garcia M."/>
            <person name="Morin E."/>
            <person name="Andreopoulos B."/>
            <person name="Barry K.W."/>
            <person name="Bonito G."/>
            <person name="Buee M."/>
            <person name="Carver A."/>
            <person name="Chen C."/>
            <person name="Cichocki N."/>
            <person name="Clum A."/>
            <person name="Culley D."/>
            <person name="Crous P.W."/>
            <person name="Fauchery L."/>
            <person name="Girlanda M."/>
            <person name="Hayes R.D."/>
            <person name="Keri Z."/>
            <person name="LaButti K."/>
            <person name="Lipzen A."/>
            <person name="Lombard V."/>
            <person name="Magnuson J."/>
            <person name="Maillard F."/>
            <person name="Murat C."/>
            <person name="Nolan M."/>
            <person name="Ohm R.A."/>
            <person name="Pangilinan J."/>
            <person name="Pereira M.F."/>
            <person name="Perotto S."/>
            <person name="Peter M."/>
            <person name="Pfister S."/>
            <person name="Riley R."/>
            <person name="Sitrit Y."/>
            <person name="Stielow J.B."/>
            <person name="Szollosi G."/>
            <person name="Zifcakova L."/>
            <person name="Stursova M."/>
            <person name="Spatafora J.W."/>
            <person name="Tedersoo L."/>
            <person name="Vaario L.M."/>
            <person name="Yamada A."/>
            <person name="Yan M."/>
            <person name="Wang P."/>
            <person name="Xu J."/>
            <person name="Bruns T."/>
            <person name="Baldrian P."/>
            <person name="Vilgalys R."/>
            <person name="Dunand C."/>
            <person name="Henrissat B."/>
            <person name="Grigoriev I.V."/>
            <person name="Hibbett D."/>
            <person name="Nagy L.G."/>
            <person name="Martin F.M."/>
        </authorList>
    </citation>
    <scope>NUCLEOTIDE SEQUENCE</scope>
    <source>
        <strain evidence="1">P2</strain>
    </source>
</reference>
<dbReference type="Proteomes" id="UP000886501">
    <property type="component" value="Unassembled WGS sequence"/>
</dbReference>
<accession>A0ACB6YZD0</accession>
<sequence length="267" mass="29249">DLGYLAEGNQNFRSAVKNSSHPDLLKDLATNGQHPEYLFLGCSDSRVSEGTIFSAPPGALSTQRNIANQFQPIDNNAISVLSHGVRFLGVGHIIVMGHYGCDGVQAAMLPRPNTTDDFSANSIQRWINPIRYTYLNSSRPEIFLYREANKNKTTIDPPKLGNPAFSALVEENVKDSVFNIIISPVMQQHWNAYLVQEQARNGTSSSAHRRADSGAPLKPVYVHGFVYDISTGDVIDLGISYGPHGPTSQAPPQEAVKRAVDQQAHDH</sequence>
<name>A0ACB6YZD0_THEGA</name>
<feature type="non-terminal residue" evidence="1">
    <location>
        <position position="267"/>
    </location>
</feature>